<organism evidence="2 3">
    <name type="scientific">Helicobacter valdiviensis</name>
    <dbReference type="NCBI Taxonomy" id="1458358"/>
    <lineage>
        <taxon>Bacteria</taxon>
        <taxon>Pseudomonadati</taxon>
        <taxon>Campylobacterota</taxon>
        <taxon>Epsilonproteobacteria</taxon>
        <taxon>Campylobacterales</taxon>
        <taxon>Helicobacteraceae</taxon>
        <taxon>Helicobacter</taxon>
    </lineage>
</organism>
<evidence type="ECO:0000256" key="1">
    <source>
        <dbReference type="ARBA" id="ARBA00023186"/>
    </source>
</evidence>
<evidence type="ECO:0000313" key="2">
    <source>
        <dbReference type="EMBL" id="PZT48122.1"/>
    </source>
</evidence>
<dbReference type="AlphaFoldDB" id="A0A2W6MUU9"/>
<dbReference type="OrthoDB" id="5328682at2"/>
<evidence type="ECO:0000313" key="3">
    <source>
        <dbReference type="Proteomes" id="UP000249746"/>
    </source>
</evidence>
<dbReference type="Proteomes" id="UP000249746">
    <property type="component" value="Unassembled WGS sequence"/>
</dbReference>
<sequence>MNILKIKLQEGALKEHYQSGMQRLLQVPICGERLSENEFFAYISTLGGGLVSGDTYRQEIALFNSKVTLNSQSNQKIYKGHSILESKIHLDENSSLVFHNDANIFYAKSDFLSQTSLFAKKDSKFFYLDGGFIGYSLGDFKAKMNFRLFIESRLILNDAFCYFSPKNLHLLLEYEYFYTIFIRGLDEVPHKNEKNLKAYASKIKDNLIVRILSKNQDGALEYINALKRYFVKGVNMNFNY</sequence>
<gene>
    <name evidence="2" type="ORF">B6S12_05675</name>
</gene>
<reference evidence="2 3" key="1">
    <citation type="submission" date="2017-03" db="EMBL/GenBank/DDBJ databases">
        <title>Genomic and clinical evidence uncovers the enterohepatic species Helicobacter valdiviensis as a potential human intestinal pathogen.</title>
        <authorList>
            <person name="Fresia P."/>
            <person name="Jara R."/>
            <person name="Sierra R."/>
            <person name="Ferres I."/>
            <person name="Greif G."/>
            <person name="Iraola G."/>
            <person name="Collado L."/>
        </authorList>
    </citation>
    <scope>NUCLEOTIDE SEQUENCE [LARGE SCALE GENOMIC DNA]</scope>
    <source>
        <strain evidence="2 3">WBE14</strain>
    </source>
</reference>
<evidence type="ECO:0008006" key="4">
    <source>
        <dbReference type="Google" id="ProtNLM"/>
    </source>
</evidence>
<keyword evidence="3" id="KW-1185">Reference proteome</keyword>
<keyword evidence="1" id="KW-0143">Chaperone</keyword>
<accession>A0A2W6MUU9</accession>
<dbReference type="EMBL" id="NBIU01000013">
    <property type="protein sequence ID" value="PZT48122.1"/>
    <property type="molecule type" value="Genomic_DNA"/>
</dbReference>
<dbReference type="RefSeq" id="WP_111229841.1">
    <property type="nucleotide sequence ID" value="NZ_NBIU01000013.1"/>
</dbReference>
<protein>
    <recommendedName>
        <fullName evidence="4">Urease accessory protein UreD</fullName>
    </recommendedName>
</protein>
<name>A0A2W6MUU9_9HELI</name>
<dbReference type="InterPro" id="IPR002669">
    <property type="entry name" value="UreD"/>
</dbReference>
<proteinExistence type="predicted"/>
<comment type="caution">
    <text evidence="2">The sequence shown here is derived from an EMBL/GenBank/DDBJ whole genome shotgun (WGS) entry which is preliminary data.</text>
</comment>
<dbReference type="Pfam" id="PF01774">
    <property type="entry name" value="UreD"/>
    <property type="match status" value="1"/>
</dbReference>
<dbReference type="GO" id="GO:0016151">
    <property type="term" value="F:nickel cation binding"/>
    <property type="evidence" value="ECO:0007669"/>
    <property type="project" value="InterPro"/>
</dbReference>